<dbReference type="Pfam" id="PF04258">
    <property type="entry name" value="Peptidase_A22B"/>
    <property type="match status" value="1"/>
</dbReference>
<dbReference type="GO" id="GO:0042500">
    <property type="term" value="F:aspartic endopeptidase activity, intramembrane cleaving"/>
    <property type="evidence" value="ECO:0007669"/>
    <property type="project" value="InterPro"/>
</dbReference>
<keyword evidence="3 9" id="KW-0812">Transmembrane</keyword>
<evidence type="ECO:0000256" key="4">
    <source>
        <dbReference type="ARBA" id="ARBA00022801"/>
    </source>
</evidence>
<dbReference type="InterPro" id="IPR007369">
    <property type="entry name" value="Peptidase_A22B_SPP"/>
</dbReference>
<dbReference type="GO" id="GO:0098553">
    <property type="term" value="C:lumenal side of endoplasmic reticulum membrane"/>
    <property type="evidence" value="ECO:0007669"/>
    <property type="project" value="TreeGrafter"/>
</dbReference>
<feature type="region of interest" description="Disordered" evidence="8">
    <location>
        <begin position="548"/>
        <end position="587"/>
    </location>
</feature>
<feature type="transmembrane region" description="Helical" evidence="9">
    <location>
        <begin position="486"/>
        <end position="504"/>
    </location>
</feature>
<dbReference type="AlphaFoldDB" id="A0A8K0J168"/>
<gene>
    <name evidence="10" type="ORF">E4U42_007308</name>
</gene>
<comment type="similarity">
    <text evidence="2">Belongs to the peptidase A22B family.</text>
</comment>
<dbReference type="Proteomes" id="UP000811619">
    <property type="component" value="Unassembled WGS sequence"/>
</dbReference>
<comment type="subcellular location">
    <subcellularLocation>
        <location evidence="1">Endoplasmic reticulum membrane</location>
        <topology evidence="1">Multi-pass membrane protein</topology>
    </subcellularLocation>
</comment>
<evidence type="ECO:0008006" key="12">
    <source>
        <dbReference type="Google" id="ProtNLM"/>
    </source>
</evidence>
<evidence type="ECO:0000313" key="11">
    <source>
        <dbReference type="Proteomes" id="UP000811619"/>
    </source>
</evidence>
<dbReference type="GO" id="GO:0033619">
    <property type="term" value="P:membrane protein proteolysis"/>
    <property type="evidence" value="ECO:0007669"/>
    <property type="project" value="TreeGrafter"/>
</dbReference>
<protein>
    <recommendedName>
        <fullName evidence="12">Intramembrane protease</fullName>
    </recommendedName>
</protein>
<feature type="transmembrane region" description="Helical" evidence="9">
    <location>
        <begin position="104"/>
        <end position="122"/>
    </location>
</feature>
<evidence type="ECO:0000256" key="8">
    <source>
        <dbReference type="SAM" id="MobiDB-lite"/>
    </source>
</evidence>
<feature type="transmembrane region" description="Helical" evidence="9">
    <location>
        <begin position="41"/>
        <end position="59"/>
    </location>
</feature>
<dbReference type="OrthoDB" id="29661at2759"/>
<evidence type="ECO:0000256" key="5">
    <source>
        <dbReference type="ARBA" id="ARBA00022824"/>
    </source>
</evidence>
<evidence type="ECO:0000256" key="1">
    <source>
        <dbReference type="ARBA" id="ARBA00004477"/>
    </source>
</evidence>
<dbReference type="EMBL" id="SRPY01000823">
    <property type="protein sequence ID" value="KAG5917289.1"/>
    <property type="molecule type" value="Genomic_DNA"/>
</dbReference>
<evidence type="ECO:0000256" key="3">
    <source>
        <dbReference type="ARBA" id="ARBA00022692"/>
    </source>
</evidence>
<feature type="transmembrane region" description="Helical" evidence="9">
    <location>
        <begin position="265"/>
        <end position="282"/>
    </location>
</feature>
<name>A0A8K0J168_9HYPO</name>
<keyword evidence="5" id="KW-0256">Endoplasmic reticulum</keyword>
<dbReference type="SMART" id="SM00730">
    <property type="entry name" value="PSN"/>
    <property type="match status" value="1"/>
</dbReference>
<feature type="transmembrane region" description="Helical" evidence="9">
    <location>
        <begin position="288"/>
        <end position="305"/>
    </location>
</feature>
<feature type="transmembrane region" description="Helical" evidence="9">
    <location>
        <begin position="312"/>
        <end position="333"/>
    </location>
</feature>
<evidence type="ECO:0000256" key="2">
    <source>
        <dbReference type="ARBA" id="ARBA00006859"/>
    </source>
</evidence>
<dbReference type="GO" id="GO:0098554">
    <property type="term" value="C:cytoplasmic side of endoplasmic reticulum membrane"/>
    <property type="evidence" value="ECO:0007669"/>
    <property type="project" value="TreeGrafter"/>
</dbReference>
<evidence type="ECO:0000256" key="9">
    <source>
        <dbReference type="SAM" id="Phobius"/>
    </source>
</evidence>
<feature type="compositionally biased region" description="Basic and acidic residues" evidence="8">
    <location>
        <begin position="549"/>
        <end position="584"/>
    </location>
</feature>
<dbReference type="GO" id="GO:0006465">
    <property type="term" value="P:signal peptide processing"/>
    <property type="evidence" value="ECO:0007669"/>
    <property type="project" value="TreeGrafter"/>
</dbReference>
<evidence type="ECO:0000256" key="7">
    <source>
        <dbReference type="ARBA" id="ARBA00023136"/>
    </source>
</evidence>
<comment type="caution">
    <text evidence="10">The sequence shown here is derived from an EMBL/GenBank/DDBJ whole genome shotgun (WGS) entry which is preliminary data.</text>
</comment>
<feature type="transmembrane region" description="Helical" evidence="9">
    <location>
        <begin position="134"/>
        <end position="152"/>
    </location>
</feature>
<organism evidence="10 11">
    <name type="scientific">Claviceps africana</name>
    <dbReference type="NCBI Taxonomy" id="83212"/>
    <lineage>
        <taxon>Eukaryota</taxon>
        <taxon>Fungi</taxon>
        <taxon>Dikarya</taxon>
        <taxon>Ascomycota</taxon>
        <taxon>Pezizomycotina</taxon>
        <taxon>Sordariomycetes</taxon>
        <taxon>Hypocreomycetidae</taxon>
        <taxon>Hypocreales</taxon>
        <taxon>Clavicipitaceae</taxon>
        <taxon>Claviceps</taxon>
    </lineage>
</organism>
<feature type="region of interest" description="Disordered" evidence="8">
    <location>
        <begin position="65"/>
        <end position="89"/>
    </location>
</feature>
<keyword evidence="7 9" id="KW-0472">Membrane</keyword>
<keyword evidence="6 9" id="KW-1133">Transmembrane helix</keyword>
<feature type="transmembrane region" description="Helical" evidence="9">
    <location>
        <begin position="353"/>
        <end position="374"/>
    </location>
</feature>
<dbReference type="InterPro" id="IPR006639">
    <property type="entry name" value="Preselin/SPP"/>
</dbReference>
<evidence type="ECO:0000256" key="6">
    <source>
        <dbReference type="ARBA" id="ARBA00022989"/>
    </source>
</evidence>
<keyword evidence="4" id="KW-0378">Hydrolase</keyword>
<accession>A0A8K0J168</accession>
<reference evidence="10" key="1">
    <citation type="journal article" date="2020" name="bioRxiv">
        <title>Whole genome comparisons of ergot fungi reveals the divergence and evolution of species within the genus Claviceps are the result of varying mechanisms driving genome evolution and host range expansion.</title>
        <authorList>
            <person name="Wyka S.A."/>
            <person name="Mondo S.J."/>
            <person name="Liu M."/>
            <person name="Dettman J."/>
            <person name="Nalam V."/>
            <person name="Broders K.D."/>
        </authorList>
    </citation>
    <scope>NUCLEOTIDE SEQUENCE</scope>
    <source>
        <strain evidence="10">CCC 489</strain>
    </source>
</reference>
<proteinExistence type="inferred from homology"/>
<dbReference type="PANTHER" id="PTHR12174">
    <property type="entry name" value="SIGNAL PEPTIDE PEPTIDASE"/>
    <property type="match status" value="1"/>
</dbReference>
<sequence length="600" mass="65664">MASNATLETGVLDILNTALNGTETQSLPSSHAASSYSPRDFFLLDVRICVVALAIIYLGSHGALRRPPSAAPPRDKNDGQGDDDDDAAAAQSDGFPQGLMLSDAILLPIMAAVTLVGMYYLIQWLQDPAMLNKLLRYYMATVSMVSVLTLYAHAMDLATSLLFPTYWRGSDGSLRKIDQQNQAVALCDAAGNVVVAAEAADSSSPSSSPSSSDPTTNPLPGWLALLAPTQRLRAAAWKLRGVFFQRWKLEFFASGMGELKIQLRFSHMVALLLSVGTALAYFSTESSSLSNLLAYGACYGSFLLLTPTDFLIGSLVLWGLFFYDILMVFYTPYMKTVALTLDVPIKLTFQNGLTKNIIGLGDIVIPGMMIAWALRLDLWLHYVGKIKYESTDLVLIERDATSGQILERRETKHREIKARYMDVRGHWGDDFWSRGVMFLSRSRQLPPHLSGARFAKVYFHAAMAGYALGMAVTMTVLRISKHGQPALLYLVPGVLGAMVATALARGEFKDLWRYTEDGSLDTVDVVVDLDGDGNAIKRIGALENGVVDTTKDEENKGNKGNKDDKEQNKDEEDKGGEKCGEGRGSRRRRVLALSIEAVEA</sequence>
<keyword evidence="11" id="KW-1185">Reference proteome</keyword>
<feature type="transmembrane region" description="Helical" evidence="9">
    <location>
        <begin position="457"/>
        <end position="480"/>
    </location>
</feature>
<dbReference type="PANTHER" id="PTHR12174:SF23">
    <property type="entry name" value="MINOR HISTOCOMPATIBILITY ANTIGEN H13"/>
    <property type="match status" value="1"/>
</dbReference>
<evidence type="ECO:0000313" key="10">
    <source>
        <dbReference type="EMBL" id="KAG5917289.1"/>
    </source>
</evidence>